<dbReference type="Proteomes" id="UP001345963">
    <property type="component" value="Unassembled WGS sequence"/>
</dbReference>
<feature type="compositionally biased region" description="Pro residues" evidence="1">
    <location>
        <begin position="64"/>
        <end position="80"/>
    </location>
</feature>
<evidence type="ECO:0000313" key="2">
    <source>
        <dbReference type="EMBL" id="MED6259265.1"/>
    </source>
</evidence>
<dbReference type="EMBL" id="JAHUTI010082878">
    <property type="protein sequence ID" value="MED6259265.1"/>
    <property type="molecule type" value="Genomic_DNA"/>
</dbReference>
<organism evidence="2 3">
    <name type="scientific">Ataeniobius toweri</name>
    <dbReference type="NCBI Taxonomy" id="208326"/>
    <lineage>
        <taxon>Eukaryota</taxon>
        <taxon>Metazoa</taxon>
        <taxon>Chordata</taxon>
        <taxon>Craniata</taxon>
        <taxon>Vertebrata</taxon>
        <taxon>Euteleostomi</taxon>
        <taxon>Actinopterygii</taxon>
        <taxon>Neopterygii</taxon>
        <taxon>Teleostei</taxon>
        <taxon>Neoteleostei</taxon>
        <taxon>Acanthomorphata</taxon>
        <taxon>Ovalentaria</taxon>
        <taxon>Atherinomorphae</taxon>
        <taxon>Cyprinodontiformes</taxon>
        <taxon>Goodeidae</taxon>
        <taxon>Ataeniobius</taxon>
    </lineage>
</organism>
<feature type="compositionally biased region" description="Polar residues" evidence="1">
    <location>
        <begin position="134"/>
        <end position="154"/>
    </location>
</feature>
<accession>A0ABU7CAF8</accession>
<comment type="caution">
    <text evidence="2">The sequence shown here is derived from an EMBL/GenBank/DDBJ whole genome shotgun (WGS) entry which is preliminary data.</text>
</comment>
<proteinExistence type="predicted"/>
<gene>
    <name evidence="2" type="ORF">ATANTOWER_019962</name>
</gene>
<feature type="compositionally biased region" description="Pro residues" evidence="1">
    <location>
        <begin position="93"/>
        <end position="106"/>
    </location>
</feature>
<sequence>MISPGLCGRALLPTGPRSLSGSIRLGMFSCTVEKIKIYFLDVLLSHHTVWSHTPVHQAPTTAAPGPPAKPGTPRKQPPPCTQIATPPGVTAGPKPPGDPLLDPPTPARTESSPDKKAEQPPPHRIHLHARPTATPGQHLNAQSALGQHCPSTSIPILPGP</sequence>
<evidence type="ECO:0000313" key="3">
    <source>
        <dbReference type="Proteomes" id="UP001345963"/>
    </source>
</evidence>
<evidence type="ECO:0000256" key="1">
    <source>
        <dbReference type="SAM" id="MobiDB-lite"/>
    </source>
</evidence>
<keyword evidence="3" id="KW-1185">Reference proteome</keyword>
<reference evidence="2 3" key="1">
    <citation type="submission" date="2021-07" db="EMBL/GenBank/DDBJ databases">
        <authorList>
            <person name="Palmer J.M."/>
        </authorList>
    </citation>
    <scope>NUCLEOTIDE SEQUENCE [LARGE SCALE GENOMIC DNA]</scope>
    <source>
        <strain evidence="2 3">AT_MEX2019</strain>
        <tissue evidence="2">Muscle</tissue>
    </source>
</reference>
<feature type="region of interest" description="Disordered" evidence="1">
    <location>
        <begin position="56"/>
        <end position="160"/>
    </location>
</feature>
<name>A0ABU7CAF8_9TELE</name>
<protein>
    <submittedName>
        <fullName evidence="2">Uncharacterized protein</fullName>
    </submittedName>
</protein>